<evidence type="ECO:0008006" key="4">
    <source>
        <dbReference type="Google" id="ProtNLM"/>
    </source>
</evidence>
<dbReference type="EMBL" id="CP008956">
    <property type="protein sequence ID" value="QJQ00361.1"/>
    <property type="molecule type" value="Genomic_DNA"/>
</dbReference>
<dbReference type="RefSeq" id="WP_017454252.1">
    <property type="nucleotide sequence ID" value="NZ_CP008956.1"/>
</dbReference>
<dbReference type="AlphaFoldDB" id="A0A6M3ZPN0"/>
<keyword evidence="1" id="KW-1133">Transmembrane helix</keyword>
<dbReference type="InterPro" id="IPR019546">
    <property type="entry name" value="TAT_signal_bac_arc"/>
</dbReference>
<organism evidence="2 3">
    <name type="scientific">Herbaspirillum rubrisubalbicans Os34</name>
    <dbReference type="NCBI Taxonomy" id="1235827"/>
    <lineage>
        <taxon>Bacteria</taxon>
        <taxon>Pseudomonadati</taxon>
        <taxon>Pseudomonadota</taxon>
        <taxon>Betaproteobacteria</taxon>
        <taxon>Burkholderiales</taxon>
        <taxon>Oxalobacteraceae</taxon>
        <taxon>Herbaspirillum</taxon>
    </lineage>
</organism>
<dbReference type="Pfam" id="PF12318">
    <property type="entry name" value="FAD-SLDH"/>
    <property type="match status" value="1"/>
</dbReference>
<proteinExistence type="predicted"/>
<dbReference type="NCBIfam" id="TIGR01409">
    <property type="entry name" value="TAT_signal_seq"/>
    <property type="match status" value="1"/>
</dbReference>
<evidence type="ECO:0000313" key="3">
    <source>
        <dbReference type="Proteomes" id="UP000501648"/>
    </source>
</evidence>
<dbReference type="InterPro" id="IPR024651">
    <property type="entry name" value="FAD-SLDH_ssu"/>
</dbReference>
<dbReference type="Proteomes" id="UP000501648">
    <property type="component" value="Chromosome"/>
</dbReference>
<keyword evidence="1" id="KW-0472">Membrane</keyword>
<protein>
    <recommendedName>
        <fullName evidence="4">Sorbitol dehydrogenase</fullName>
    </recommendedName>
</protein>
<feature type="transmembrane region" description="Helical" evidence="1">
    <location>
        <begin position="12"/>
        <end position="32"/>
    </location>
</feature>
<dbReference type="InterPro" id="IPR006311">
    <property type="entry name" value="TAT_signal"/>
</dbReference>
<keyword evidence="1" id="KW-0812">Transmembrane</keyword>
<reference evidence="2 3" key="1">
    <citation type="journal article" date="2012" name="J. Bacteriol.">
        <title>Genome sequence of the pathogenic Herbaspirillum seropedicae strain Os34, isolated from rice roots.</title>
        <authorList>
            <person name="Ye W."/>
            <person name="Ye S."/>
            <person name="Liu J."/>
            <person name="Chang S."/>
            <person name="Chen M."/>
            <person name="Zhu B."/>
            <person name="Guo L."/>
            <person name="An Q."/>
        </authorList>
    </citation>
    <scope>NUCLEOTIDE SEQUENCE [LARGE SCALE GENOMIC DNA]</scope>
    <source>
        <strain evidence="2 3">Os34</strain>
    </source>
</reference>
<evidence type="ECO:0000313" key="2">
    <source>
        <dbReference type="EMBL" id="QJQ00361.1"/>
    </source>
</evidence>
<sequence length="167" mass="17962">MTHTPRRRVLKVVGLMTGAGAAGLFWSLPSWVTAQNNAAAVPVEDFLQVSQQLTQRQDLSLRLGAALLLALSKTEKDLATRLSSLKGLLQAQPALLQAERLAFGPEQADSEKLARVILGAWYEGVVGKGKQAQYVTYINTLSNGLVSGKLVPPSFSYGPCGSWSRQP</sequence>
<accession>A0A6M3ZPN0</accession>
<gene>
    <name evidence="2" type="ORF">C798_08975</name>
</gene>
<dbReference type="PROSITE" id="PS51318">
    <property type="entry name" value="TAT"/>
    <property type="match status" value="1"/>
</dbReference>
<name>A0A6M3ZPN0_9BURK</name>
<evidence type="ECO:0000256" key="1">
    <source>
        <dbReference type="SAM" id="Phobius"/>
    </source>
</evidence>